<feature type="region of interest" description="Disordered" evidence="1">
    <location>
        <begin position="55"/>
        <end position="77"/>
    </location>
</feature>
<evidence type="ECO:0000313" key="2">
    <source>
        <dbReference type="EMBL" id="KAG0573681.1"/>
    </source>
</evidence>
<gene>
    <name evidence="2" type="ORF">KC19_VG200100</name>
</gene>
<sequence>MAEKLQTRRTSFGTHAHPYGAGENSLVQTQGVSLNKTLLLIGIISQGTLATTSHRQGFTSRLSSRTRRNPPTGTHHRLPIHLPLCAIG</sequence>
<protein>
    <submittedName>
        <fullName evidence="2">Uncharacterized protein</fullName>
    </submittedName>
</protein>
<feature type="region of interest" description="Disordered" evidence="1">
    <location>
        <begin position="1"/>
        <end position="23"/>
    </location>
</feature>
<dbReference type="Proteomes" id="UP000822688">
    <property type="component" value="Chromosome V"/>
</dbReference>
<reference evidence="2" key="1">
    <citation type="submission" date="2020-06" db="EMBL/GenBank/DDBJ databases">
        <title>WGS assembly of Ceratodon purpureus strain R40.</title>
        <authorList>
            <person name="Carey S.B."/>
            <person name="Jenkins J."/>
            <person name="Shu S."/>
            <person name="Lovell J.T."/>
            <person name="Sreedasyam A."/>
            <person name="Maumus F."/>
            <person name="Tiley G.P."/>
            <person name="Fernandez-Pozo N."/>
            <person name="Barry K."/>
            <person name="Chen C."/>
            <person name="Wang M."/>
            <person name="Lipzen A."/>
            <person name="Daum C."/>
            <person name="Saski C.A."/>
            <person name="Payton A.C."/>
            <person name="Mcbreen J.C."/>
            <person name="Conrad R.E."/>
            <person name="Kollar L.M."/>
            <person name="Olsson S."/>
            <person name="Huttunen S."/>
            <person name="Landis J.B."/>
            <person name="Wickett N.J."/>
            <person name="Johnson M.G."/>
            <person name="Rensing S.A."/>
            <person name="Grimwood J."/>
            <person name="Schmutz J."/>
            <person name="Mcdaniel S.F."/>
        </authorList>
    </citation>
    <scope>NUCLEOTIDE SEQUENCE</scope>
    <source>
        <strain evidence="2">R40</strain>
    </source>
</reference>
<feature type="compositionally biased region" description="Basic residues" evidence="1">
    <location>
        <begin position="64"/>
        <end position="77"/>
    </location>
</feature>
<evidence type="ECO:0000256" key="1">
    <source>
        <dbReference type="SAM" id="MobiDB-lite"/>
    </source>
</evidence>
<dbReference type="EMBL" id="CM026426">
    <property type="protein sequence ID" value="KAG0573681.1"/>
    <property type="molecule type" value="Genomic_DNA"/>
</dbReference>
<accession>A0A8T0HSD9</accession>
<name>A0A8T0HSD9_CERPU</name>
<proteinExistence type="predicted"/>
<keyword evidence="3" id="KW-1185">Reference proteome</keyword>
<evidence type="ECO:0000313" key="3">
    <source>
        <dbReference type="Proteomes" id="UP000822688"/>
    </source>
</evidence>
<comment type="caution">
    <text evidence="2">The sequence shown here is derived from an EMBL/GenBank/DDBJ whole genome shotgun (WGS) entry which is preliminary data.</text>
</comment>
<organism evidence="2 3">
    <name type="scientific">Ceratodon purpureus</name>
    <name type="common">Fire moss</name>
    <name type="synonym">Dicranum purpureum</name>
    <dbReference type="NCBI Taxonomy" id="3225"/>
    <lineage>
        <taxon>Eukaryota</taxon>
        <taxon>Viridiplantae</taxon>
        <taxon>Streptophyta</taxon>
        <taxon>Embryophyta</taxon>
        <taxon>Bryophyta</taxon>
        <taxon>Bryophytina</taxon>
        <taxon>Bryopsida</taxon>
        <taxon>Dicranidae</taxon>
        <taxon>Pseudoditrichales</taxon>
        <taxon>Ditrichaceae</taxon>
        <taxon>Ceratodon</taxon>
    </lineage>
</organism>
<dbReference type="AlphaFoldDB" id="A0A8T0HSD9"/>